<accession>A0A8S1IUY8</accession>
<organism evidence="1 2">
    <name type="scientific">Ostreobium quekettii</name>
    <dbReference type="NCBI Taxonomy" id="121088"/>
    <lineage>
        <taxon>Eukaryota</taxon>
        <taxon>Viridiplantae</taxon>
        <taxon>Chlorophyta</taxon>
        <taxon>core chlorophytes</taxon>
        <taxon>Ulvophyceae</taxon>
        <taxon>TCBD clade</taxon>
        <taxon>Bryopsidales</taxon>
        <taxon>Ostreobineae</taxon>
        <taxon>Ostreobiaceae</taxon>
        <taxon>Ostreobium</taxon>
    </lineage>
</organism>
<proteinExistence type="predicted"/>
<reference evidence="1" key="1">
    <citation type="submission" date="2020-12" db="EMBL/GenBank/DDBJ databases">
        <authorList>
            <person name="Iha C."/>
        </authorList>
    </citation>
    <scope>NUCLEOTIDE SEQUENCE</scope>
</reference>
<dbReference type="AlphaFoldDB" id="A0A8S1IUY8"/>
<name>A0A8S1IUY8_9CHLO</name>
<dbReference type="Proteomes" id="UP000708148">
    <property type="component" value="Unassembled WGS sequence"/>
</dbReference>
<keyword evidence="2" id="KW-1185">Reference proteome</keyword>
<evidence type="ECO:0000313" key="2">
    <source>
        <dbReference type="Proteomes" id="UP000708148"/>
    </source>
</evidence>
<protein>
    <submittedName>
        <fullName evidence="1">Uncharacterized protein</fullName>
    </submittedName>
</protein>
<evidence type="ECO:0000313" key="1">
    <source>
        <dbReference type="EMBL" id="CAD7695092.1"/>
    </source>
</evidence>
<sequence length="107" mass="11574">MMENGDVVLAFLDCQPLEGYRSIRLKAGHPEEVDITMADGRQRTIVAHRDQGLAVQGDPAYRLAVGHVVSCKQKCNRVCEHAAAAQASGASVKFPLVARCRIPSSQT</sequence>
<comment type="caution">
    <text evidence="1">The sequence shown here is derived from an EMBL/GenBank/DDBJ whole genome shotgun (WGS) entry which is preliminary data.</text>
</comment>
<dbReference type="EMBL" id="CAJHUC010000305">
    <property type="protein sequence ID" value="CAD7695092.1"/>
    <property type="molecule type" value="Genomic_DNA"/>
</dbReference>
<gene>
    <name evidence="1" type="ORF">OSTQU699_LOCUS453</name>
</gene>